<keyword evidence="6" id="KW-1185">Reference proteome</keyword>
<evidence type="ECO:0000256" key="1">
    <source>
        <dbReference type="ARBA" id="ARBA00022723"/>
    </source>
</evidence>
<accession>A0A5C3QNS5</accession>
<keyword evidence="2" id="KW-0732">Signal</keyword>
<evidence type="ECO:0000313" key="5">
    <source>
        <dbReference type="EMBL" id="TFL03596.1"/>
    </source>
</evidence>
<gene>
    <name evidence="5" type="ORF">BDV98DRAFT_564478</name>
</gene>
<dbReference type="SUPFAM" id="SSF48056">
    <property type="entry name" value="Di-copper centre-containing domain"/>
    <property type="match status" value="1"/>
</dbReference>
<dbReference type="Pfam" id="PF00264">
    <property type="entry name" value="Tyrosinase"/>
    <property type="match status" value="1"/>
</dbReference>
<evidence type="ECO:0000256" key="2">
    <source>
        <dbReference type="SAM" id="SignalP"/>
    </source>
</evidence>
<protein>
    <submittedName>
        <fullName evidence="5">Di-copper centre-containing protein</fullName>
    </submittedName>
</protein>
<keyword evidence="1" id="KW-0479">Metal-binding</keyword>
<proteinExistence type="predicted"/>
<feature type="chain" id="PRO_5023056310" evidence="2">
    <location>
        <begin position="23"/>
        <end position="357"/>
    </location>
</feature>
<dbReference type="PANTHER" id="PTHR11474:SF127">
    <property type="entry name" value="TYROSINASE COPPER-BINDING DOMAIN-CONTAINING PROTEIN"/>
    <property type="match status" value="1"/>
</dbReference>
<dbReference type="InterPro" id="IPR008922">
    <property type="entry name" value="Di-copper_centre_dom_sf"/>
</dbReference>
<dbReference type="Gene3D" id="1.10.1280.10">
    <property type="entry name" value="Di-copper center containing domain from catechol oxidase"/>
    <property type="match status" value="1"/>
</dbReference>
<dbReference type="InterPro" id="IPR002227">
    <property type="entry name" value="Tyrosinase_Cu-bd"/>
</dbReference>
<dbReference type="InterPro" id="IPR050316">
    <property type="entry name" value="Tyrosinase/Hemocyanin"/>
</dbReference>
<reference evidence="5 6" key="1">
    <citation type="journal article" date="2019" name="Nat. Ecol. Evol.">
        <title>Megaphylogeny resolves global patterns of mushroom evolution.</title>
        <authorList>
            <person name="Varga T."/>
            <person name="Krizsan K."/>
            <person name="Foldi C."/>
            <person name="Dima B."/>
            <person name="Sanchez-Garcia M."/>
            <person name="Sanchez-Ramirez S."/>
            <person name="Szollosi G.J."/>
            <person name="Szarkandi J.G."/>
            <person name="Papp V."/>
            <person name="Albert L."/>
            <person name="Andreopoulos W."/>
            <person name="Angelini C."/>
            <person name="Antonin V."/>
            <person name="Barry K.W."/>
            <person name="Bougher N.L."/>
            <person name="Buchanan P."/>
            <person name="Buyck B."/>
            <person name="Bense V."/>
            <person name="Catcheside P."/>
            <person name="Chovatia M."/>
            <person name="Cooper J."/>
            <person name="Damon W."/>
            <person name="Desjardin D."/>
            <person name="Finy P."/>
            <person name="Geml J."/>
            <person name="Haridas S."/>
            <person name="Hughes K."/>
            <person name="Justo A."/>
            <person name="Karasinski D."/>
            <person name="Kautmanova I."/>
            <person name="Kiss B."/>
            <person name="Kocsube S."/>
            <person name="Kotiranta H."/>
            <person name="LaButti K.M."/>
            <person name="Lechner B.E."/>
            <person name="Liimatainen K."/>
            <person name="Lipzen A."/>
            <person name="Lukacs Z."/>
            <person name="Mihaltcheva S."/>
            <person name="Morgado L.N."/>
            <person name="Niskanen T."/>
            <person name="Noordeloos M.E."/>
            <person name="Ohm R.A."/>
            <person name="Ortiz-Santana B."/>
            <person name="Ovrebo C."/>
            <person name="Racz N."/>
            <person name="Riley R."/>
            <person name="Savchenko A."/>
            <person name="Shiryaev A."/>
            <person name="Soop K."/>
            <person name="Spirin V."/>
            <person name="Szebenyi C."/>
            <person name="Tomsovsky M."/>
            <person name="Tulloss R.E."/>
            <person name="Uehling J."/>
            <person name="Grigoriev I.V."/>
            <person name="Vagvolgyi C."/>
            <person name="Papp T."/>
            <person name="Martin F.M."/>
            <person name="Miettinen O."/>
            <person name="Hibbett D.S."/>
            <person name="Nagy L.G."/>
        </authorList>
    </citation>
    <scope>NUCLEOTIDE SEQUENCE [LARGE SCALE GENOMIC DNA]</scope>
    <source>
        <strain evidence="5 6">CBS 309.79</strain>
    </source>
</reference>
<dbReference type="Proteomes" id="UP000305067">
    <property type="component" value="Unassembled WGS sequence"/>
</dbReference>
<evidence type="ECO:0000313" key="6">
    <source>
        <dbReference type="Proteomes" id="UP000305067"/>
    </source>
</evidence>
<dbReference type="GO" id="GO:0016491">
    <property type="term" value="F:oxidoreductase activity"/>
    <property type="evidence" value="ECO:0007669"/>
    <property type="project" value="InterPro"/>
</dbReference>
<dbReference type="PROSITE" id="PS00497">
    <property type="entry name" value="TYROSINASE_1"/>
    <property type="match status" value="1"/>
</dbReference>
<organism evidence="5 6">
    <name type="scientific">Pterulicium gracile</name>
    <dbReference type="NCBI Taxonomy" id="1884261"/>
    <lineage>
        <taxon>Eukaryota</taxon>
        <taxon>Fungi</taxon>
        <taxon>Dikarya</taxon>
        <taxon>Basidiomycota</taxon>
        <taxon>Agaricomycotina</taxon>
        <taxon>Agaricomycetes</taxon>
        <taxon>Agaricomycetidae</taxon>
        <taxon>Agaricales</taxon>
        <taxon>Pleurotineae</taxon>
        <taxon>Pterulaceae</taxon>
        <taxon>Pterulicium</taxon>
    </lineage>
</organism>
<dbReference type="PANTHER" id="PTHR11474">
    <property type="entry name" value="TYROSINASE FAMILY MEMBER"/>
    <property type="match status" value="1"/>
</dbReference>
<dbReference type="EMBL" id="ML178820">
    <property type="protein sequence ID" value="TFL03596.1"/>
    <property type="molecule type" value="Genomic_DNA"/>
</dbReference>
<dbReference type="AlphaFoldDB" id="A0A5C3QNS5"/>
<dbReference type="GO" id="GO:0046872">
    <property type="term" value="F:metal ion binding"/>
    <property type="evidence" value="ECO:0007669"/>
    <property type="project" value="UniProtKB-KW"/>
</dbReference>
<dbReference type="OrthoDB" id="6132182at2759"/>
<feature type="domain" description="Tyrosinase copper-binding" evidence="3">
    <location>
        <begin position="103"/>
        <end position="120"/>
    </location>
</feature>
<name>A0A5C3QNS5_9AGAR</name>
<dbReference type="PROSITE" id="PS00498">
    <property type="entry name" value="TYROSINASE_2"/>
    <property type="match status" value="1"/>
</dbReference>
<dbReference type="STRING" id="1884261.A0A5C3QNS5"/>
<evidence type="ECO:0000259" key="3">
    <source>
        <dbReference type="PROSITE" id="PS00497"/>
    </source>
</evidence>
<dbReference type="PRINTS" id="PR00092">
    <property type="entry name" value="TYROSINASE"/>
</dbReference>
<evidence type="ECO:0000259" key="4">
    <source>
        <dbReference type="PROSITE" id="PS00498"/>
    </source>
</evidence>
<sequence>MLPRLLPLLVLALNALAIPTASEKLDSRANAACTNPTVRKEWRSFTDQQKQDWIAGIKCLGSLPHDPSLFSVLPPPGQPFLNKSSTFYDDLVYLHIDVYPVIHFVGIFLPWHRWFLDLFEKNMRGKCGYTGPMGYWDWSLDADDITGSSIFDSNPVTGLGSFGPQSNGFHLTDGAFSDFILAYPKPHTLSRNFSDTPFALGRLQPTPWIVDEPNTSAKTVITPERVNKLVTGHTGDFVKFYTNLDSPEGFHTTPHLMVGGDMSDAAQSVNDPLFWLHHGQLDRMWWMWQNNHPSNKNAFGGGTIPGVLTKLTFDLFPAGMPPLAHKLTPLPNDNFGEHKRVRDLMDTEGGFLCYVYE</sequence>
<feature type="signal peptide" evidence="2">
    <location>
        <begin position="1"/>
        <end position="22"/>
    </location>
</feature>
<feature type="domain" description="Tyrosinase copper-binding" evidence="4">
    <location>
        <begin position="271"/>
        <end position="282"/>
    </location>
</feature>